<keyword evidence="1" id="KW-0812">Transmembrane</keyword>
<evidence type="ECO:0000313" key="3">
    <source>
        <dbReference type="Proteomes" id="UP001499852"/>
    </source>
</evidence>
<keyword evidence="1" id="KW-0472">Membrane</keyword>
<proteinExistence type="predicted"/>
<keyword evidence="3" id="KW-1185">Reference proteome</keyword>
<gene>
    <name evidence="2" type="ORF">GCM10023213_00090</name>
</gene>
<keyword evidence="1" id="KW-1133">Transmembrane helix</keyword>
<dbReference type="RefSeq" id="WP_345734325.1">
    <property type="nucleotide sequence ID" value="NZ_BAABIA010000001.1"/>
</dbReference>
<protein>
    <submittedName>
        <fullName evidence="2">Uncharacterized protein</fullName>
    </submittedName>
</protein>
<evidence type="ECO:0000313" key="2">
    <source>
        <dbReference type="EMBL" id="GAA5132259.1"/>
    </source>
</evidence>
<name>A0ABP9NR13_9BACT</name>
<comment type="caution">
    <text evidence="2">The sequence shown here is derived from an EMBL/GenBank/DDBJ whole genome shotgun (WGS) entry which is preliminary data.</text>
</comment>
<accession>A0ABP9NR13</accession>
<dbReference type="EMBL" id="BAABIA010000001">
    <property type="protein sequence ID" value="GAA5132259.1"/>
    <property type="molecule type" value="Genomic_DNA"/>
</dbReference>
<organism evidence="2 3">
    <name type="scientific">Prosthecobacter algae</name>
    <dbReference type="NCBI Taxonomy" id="1144682"/>
    <lineage>
        <taxon>Bacteria</taxon>
        <taxon>Pseudomonadati</taxon>
        <taxon>Verrucomicrobiota</taxon>
        <taxon>Verrucomicrobiia</taxon>
        <taxon>Verrucomicrobiales</taxon>
        <taxon>Verrucomicrobiaceae</taxon>
        <taxon>Prosthecobacter</taxon>
    </lineage>
</organism>
<dbReference type="Proteomes" id="UP001499852">
    <property type="component" value="Unassembled WGS sequence"/>
</dbReference>
<feature type="transmembrane region" description="Helical" evidence="1">
    <location>
        <begin position="31"/>
        <end position="49"/>
    </location>
</feature>
<evidence type="ECO:0000256" key="1">
    <source>
        <dbReference type="SAM" id="Phobius"/>
    </source>
</evidence>
<sequence length="79" mass="8796">MKAAAIILCSIQIIVFFVIFAKQGMPDGWELAFAALMILCPLVSVWALMAGPSENSLFSLWIQRKKLEQRAKIKELEGA</sequence>
<reference evidence="3" key="1">
    <citation type="journal article" date="2019" name="Int. J. Syst. Evol. Microbiol.">
        <title>The Global Catalogue of Microorganisms (GCM) 10K type strain sequencing project: providing services to taxonomists for standard genome sequencing and annotation.</title>
        <authorList>
            <consortium name="The Broad Institute Genomics Platform"/>
            <consortium name="The Broad Institute Genome Sequencing Center for Infectious Disease"/>
            <person name="Wu L."/>
            <person name="Ma J."/>
        </authorList>
    </citation>
    <scope>NUCLEOTIDE SEQUENCE [LARGE SCALE GENOMIC DNA]</scope>
    <source>
        <strain evidence="3">JCM 18053</strain>
    </source>
</reference>